<evidence type="ECO:0000313" key="3">
    <source>
        <dbReference type="Proteomes" id="UP001163152"/>
    </source>
</evidence>
<sequence length="236" mass="26465">MKLLILLALLWVVWLLMPRRWGRFWQLPLVGLAGAAILLTFTKVDLGLWGLTAFVPPDSGEPAEAIVVLGRGEAFRDSRVAAVKTLWQSDRAPRIFASGMSDAQSMIQALEADGIPSESLFGEECSQSTEENAVFTHAILRPQGIRSVILVTDPPHLLRSFLLFRSFRFHVIPHASPMPIFSSPQIQDRLELREYLGLLKYAVTGQFFPRSTASLRQPSPDVVQKLQNWQCLRMAN</sequence>
<dbReference type="InterPro" id="IPR051599">
    <property type="entry name" value="Cell_Envelope_Assoc"/>
</dbReference>
<organism evidence="2 3">
    <name type="scientific">Thermocoleostomius sinensis A174</name>
    <dbReference type="NCBI Taxonomy" id="2016057"/>
    <lineage>
        <taxon>Bacteria</taxon>
        <taxon>Bacillati</taxon>
        <taxon>Cyanobacteriota</taxon>
        <taxon>Cyanophyceae</taxon>
        <taxon>Oculatellales</taxon>
        <taxon>Oculatellaceae</taxon>
        <taxon>Thermocoleostomius</taxon>
    </lineage>
</organism>
<dbReference type="InterPro" id="IPR003848">
    <property type="entry name" value="DUF218"/>
</dbReference>
<dbReference type="Gene3D" id="3.40.50.620">
    <property type="entry name" value="HUPs"/>
    <property type="match status" value="1"/>
</dbReference>
<dbReference type="Pfam" id="PF02698">
    <property type="entry name" value="DUF218"/>
    <property type="match status" value="1"/>
</dbReference>
<dbReference type="PANTHER" id="PTHR30336">
    <property type="entry name" value="INNER MEMBRANE PROTEIN, PROBABLE PERMEASE"/>
    <property type="match status" value="1"/>
</dbReference>
<dbReference type="EMBL" id="CP113797">
    <property type="protein sequence ID" value="WAL58472.1"/>
    <property type="molecule type" value="Genomic_DNA"/>
</dbReference>
<dbReference type="InterPro" id="IPR014729">
    <property type="entry name" value="Rossmann-like_a/b/a_fold"/>
</dbReference>
<dbReference type="PANTHER" id="PTHR30336:SF4">
    <property type="entry name" value="ENVELOPE BIOGENESIS FACTOR ELYC"/>
    <property type="match status" value="1"/>
</dbReference>
<name>A0A9E9C8I4_9CYAN</name>
<dbReference type="AlphaFoldDB" id="A0A9E9C8I4"/>
<dbReference type="GO" id="GO:0043164">
    <property type="term" value="P:Gram-negative-bacterium-type cell wall biogenesis"/>
    <property type="evidence" value="ECO:0007669"/>
    <property type="project" value="TreeGrafter"/>
</dbReference>
<dbReference type="GO" id="GO:0005886">
    <property type="term" value="C:plasma membrane"/>
    <property type="evidence" value="ECO:0007669"/>
    <property type="project" value="TreeGrafter"/>
</dbReference>
<evidence type="ECO:0000259" key="1">
    <source>
        <dbReference type="Pfam" id="PF02698"/>
    </source>
</evidence>
<gene>
    <name evidence="2" type="ORF">OXH18_14905</name>
</gene>
<dbReference type="GO" id="GO:0000270">
    <property type="term" value="P:peptidoglycan metabolic process"/>
    <property type="evidence" value="ECO:0007669"/>
    <property type="project" value="TreeGrafter"/>
</dbReference>
<dbReference type="CDD" id="cd06259">
    <property type="entry name" value="YdcF-like"/>
    <property type="match status" value="1"/>
</dbReference>
<proteinExistence type="predicted"/>
<dbReference type="Proteomes" id="UP001163152">
    <property type="component" value="Chromosome"/>
</dbReference>
<evidence type="ECO:0000313" key="2">
    <source>
        <dbReference type="EMBL" id="WAL58472.1"/>
    </source>
</evidence>
<dbReference type="KEGG" id="tsin:OXH18_14905"/>
<feature type="domain" description="DUF218" evidence="1">
    <location>
        <begin position="64"/>
        <end position="197"/>
    </location>
</feature>
<protein>
    <submittedName>
        <fullName evidence="2">YdcF family protein</fullName>
    </submittedName>
</protein>
<dbReference type="RefSeq" id="WP_268607890.1">
    <property type="nucleotide sequence ID" value="NZ_CP113797.1"/>
</dbReference>
<accession>A0A9E9C8I4</accession>
<reference evidence="2" key="1">
    <citation type="submission" date="2022-12" db="EMBL/GenBank/DDBJ databases">
        <title>Polyphasic identification of a Novel Hot-Spring Cyanobacterium Ocullathermofonsia sinensis gen nov. sp. nov. and Genomic Insights on its Adaptations to the Thermal Habitat.</title>
        <authorList>
            <person name="Daroch M."/>
            <person name="Tang J."/>
            <person name="Jiang Y."/>
        </authorList>
    </citation>
    <scope>NUCLEOTIDE SEQUENCE</scope>
    <source>
        <strain evidence="2">PKUAC-SCTA174</strain>
    </source>
</reference>
<keyword evidence="3" id="KW-1185">Reference proteome</keyword>